<feature type="region of interest" description="Disordered" evidence="3">
    <location>
        <begin position="1"/>
        <end position="24"/>
    </location>
</feature>
<accession>A0A0N4UVE9</accession>
<dbReference type="InterPro" id="IPR009072">
    <property type="entry name" value="Histone-fold"/>
</dbReference>
<dbReference type="Gene3D" id="1.10.20.10">
    <property type="entry name" value="Histone, subunit A"/>
    <property type="match status" value="1"/>
</dbReference>
<dbReference type="GO" id="GO:0008623">
    <property type="term" value="C:CHRAC"/>
    <property type="evidence" value="ECO:0007669"/>
    <property type="project" value="TreeGrafter"/>
</dbReference>
<keyword evidence="6" id="KW-1185">Reference proteome</keyword>
<dbReference type="OrthoDB" id="1291358at2759"/>
<comment type="subcellular location">
    <subcellularLocation>
        <location evidence="1">Nucleus</location>
    </subcellularLocation>
</comment>
<dbReference type="PANTHER" id="PTHR10252:SF54">
    <property type="entry name" value="CHROMATIN ACCESSIBILITY COMPLEX PROTEIN 1"/>
    <property type="match status" value="1"/>
</dbReference>
<keyword evidence="2" id="KW-0539">Nucleus</keyword>
<dbReference type="GO" id="GO:0006338">
    <property type="term" value="P:chromatin remodeling"/>
    <property type="evidence" value="ECO:0007669"/>
    <property type="project" value="TreeGrafter"/>
</dbReference>
<dbReference type="CDD" id="cd22924">
    <property type="entry name" value="HFD_CHRAC1-like"/>
    <property type="match status" value="1"/>
</dbReference>
<gene>
    <name evidence="5" type="ORF">EVEC_LOCUS1121</name>
</gene>
<sequence>MDKDDNEILKPGKRRSDGVEESLTSAGVAELPLARVKTIMQKGGDDLPISQEGLFAMAKAAVCIEMFISELTKNVYEAADANCVEYCHLADYVQQSDELDFLHEKRVPLLTFSESFCFNARIL</sequence>
<dbReference type="InterPro" id="IPR003958">
    <property type="entry name" value="CBFA_NFYB_domain"/>
</dbReference>
<evidence type="ECO:0000256" key="2">
    <source>
        <dbReference type="ARBA" id="ARBA00023242"/>
    </source>
</evidence>
<proteinExistence type="predicted"/>
<dbReference type="Proteomes" id="UP000274131">
    <property type="component" value="Unassembled WGS sequence"/>
</dbReference>
<reference evidence="7" key="1">
    <citation type="submission" date="2017-02" db="UniProtKB">
        <authorList>
            <consortium name="WormBaseParasite"/>
        </authorList>
    </citation>
    <scope>IDENTIFICATION</scope>
</reference>
<dbReference type="Pfam" id="PF00808">
    <property type="entry name" value="CBFD_NFYB_HMF"/>
    <property type="match status" value="1"/>
</dbReference>
<dbReference type="SUPFAM" id="SSF47113">
    <property type="entry name" value="Histone-fold"/>
    <property type="match status" value="1"/>
</dbReference>
<dbReference type="GO" id="GO:0006261">
    <property type="term" value="P:DNA-templated DNA replication"/>
    <property type="evidence" value="ECO:0007669"/>
    <property type="project" value="TreeGrafter"/>
</dbReference>
<reference evidence="5 6" key="2">
    <citation type="submission" date="2018-10" db="EMBL/GenBank/DDBJ databases">
        <authorList>
            <consortium name="Pathogen Informatics"/>
        </authorList>
    </citation>
    <scope>NUCLEOTIDE SEQUENCE [LARGE SCALE GENOMIC DNA]</scope>
</reference>
<dbReference type="GO" id="GO:0046982">
    <property type="term" value="F:protein heterodimerization activity"/>
    <property type="evidence" value="ECO:0007669"/>
    <property type="project" value="InterPro"/>
</dbReference>
<evidence type="ECO:0000313" key="6">
    <source>
        <dbReference type="Proteomes" id="UP000274131"/>
    </source>
</evidence>
<evidence type="ECO:0000256" key="3">
    <source>
        <dbReference type="SAM" id="MobiDB-lite"/>
    </source>
</evidence>
<dbReference type="PANTHER" id="PTHR10252">
    <property type="entry name" value="HISTONE-LIKE TRANSCRIPTION FACTOR CCAAT-RELATED"/>
    <property type="match status" value="1"/>
</dbReference>
<dbReference type="STRING" id="51028.A0A0N4UVE9"/>
<protein>
    <submittedName>
        <fullName evidence="7">CBFD_NFYB_HMF domain-containing protein</fullName>
    </submittedName>
</protein>
<evidence type="ECO:0000313" key="5">
    <source>
        <dbReference type="EMBL" id="VDD85978.1"/>
    </source>
</evidence>
<feature type="domain" description="Transcription factor CBF/NF-Y/archaeal histone" evidence="4">
    <location>
        <begin position="29"/>
        <end position="80"/>
    </location>
</feature>
<evidence type="ECO:0000256" key="1">
    <source>
        <dbReference type="ARBA" id="ARBA00004123"/>
    </source>
</evidence>
<evidence type="ECO:0000313" key="7">
    <source>
        <dbReference type="WBParaSite" id="EVEC_0000141301-mRNA-1"/>
    </source>
</evidence>
<feature type="compositionally biased region" description="Basic and acidic residues" evidence="3">
    <location>
        <begin position="1"/>
        <end position="18"/>
    </location>
</feature>
<name>A0A0N4UVE9_ENTVE</name>
<dbReference type="InterPro" id="IPR050568">
    <property type="entry name" value="Transcr_DNA_Rep_Reg"/>
</dbReference>
<dbReference type="WBParaSite" id="EVEC_0000141301-mRNA-1">
    <property type="protein sequence ID" value="EVEC_0000141301-mRNA-1"/>
    <property type="gene ID" value="EVEC_0000141301"/>
</dbReference>
<organism evidence="7">
    <name type="scientific">Enterobius vermicularis</name>
    <name type="common">Human pinworm</name>
    <dbReference type="NCBI Taxonomy" id="51028"/>
    <lineage>
        <taxon>Eukaryota</taxon>
        <taxon>Metazoa</taxon>
        <taxon>Ecdysozoa</taxon>
        <taxon>Nematoda</taxon>
        <taxon>Chromadorea</taxon>
        <taxon>Rhabditida</taxon>
        <taxon>Spirurina</taxon>
        <taxon>Oxyuridomorpha</taxon>
        <taxon>Oxyuroidea</taxon>
        <taxon>Oxyuridae</taxon>
        <taxon>Enterobius</taxon>
    </lineage>
</organism>
<evidence type="ECO:0000259" key="4">
    <source>
        <dbReference type="Pfam" id="PF00808"/>
    </source>
</evidence>
<dbReference type="EMBL" id="UXUI01007171">
    <property type="protein sequence ID" value="VDD85978.1"/>
    <property type="molecule type" value="Genomic_DNA"/>
</dbReference>
<dbReference type="AlphaFoldDB" id="A0A0N4UVE9"/>